<accession>A0AAJ5X1R5</accession>
<feature type="region of interest" description="Disordered" evidence="1">
    <location>
        <begin position="62"/>
        <end position="84"/>
    </location>
</feature>
<sequence>MLLDTSQSIGFQPAMFGLSAWTLNTLTVVSTNEKARTPKAQTQKSLGSRRRFIRDHPLVTAGAPFVPAKPTPSRPDRRVPPDDC</sequence>
<feature type="compositionally biased region" description="Basic and acidic residues" evidence="1">
    <location>
        <begin position="74"/>
        <end position="84"/>
    </location>
</feature>
<dbReference type="EMBL" id="CP119326">
    <property type="protein sequence ID" value="WEK39557.1"/>
    <property type="molecule type" value="Genomic_DNA"/>
</dbReference>
<gene>
    <name evidence="2" type="ORF">P0Y50_13595</name>
</gene>
<evidence type="ECO:0000313" key="2">
    <source>
        <dbReference type="EMBL" id="WEK39557.1"/>
    </source>
</evidence>
<reference evidence="2" key="1">
    <citation type="submission" date="2023-03" db="EMBL/GenBank/DDBJ databases">
        <title>Andean soil-derived lignocellulolytic bacterial consortium as a source of novel taxa and putative plastic-active enzymes.</title>
        <authorList>
            <person name="Diaz-Garcia L."/>
            <person name="Chuvochina M."/>
            <person name="Feuerriegel G."/>
            <person name="Bunk B."/>
            <person name="Sproer C."/>
            <person name="Streit W.R."/>
            <person name="Rodriguez L.M."/>
            <person name="Overmann J."/>
            <person name="Jimenez D.J."/>
        </authorList>
    </citation>
    <scope>NUCLEOTIDE SEQUENCE</scope>
    <source>
        <strain evidence="2">MAG 833</strain>
    </source>
</reference>
<dbReference type="AlphaFoldDB" id="A0AAJ5X1R5"/>
<dbReference type="Proteomes" id="UP001213664">
    <property type="component" value="Chromosome"/>
</dbReference>
<evidence type="ECO:0000256" key="1">
    <source>
        <dbReference type="SAM" id="MobiDB-lite"/>
    </source>
</evidence>
<protein>
    <submittedName>
        <fullName evidence="2">Uncharacterized protein</fullName>
    </submittedName>
</protein>
<organism evidence="2 3">
    <name type="scientific">Candidatus Brevundimonas colombiensis</name>
    <dbReference type="NCBI Taxonomy" id="3121376"/>
    <lineage>
        <taxon>Bacteria</taxon>
        <taxon>Pseudomonadati</taxon>
        <taxon>Pseudomonadota</taxon>
        <taxon>Alphaproteobacteria</taxon>
        <taxon>Caulobacterales</taxon>
        <taxon>Caulobacteraceae</taxon>
        <taxon>Brevundimonas</taxon>
    </lineage>
</organism>
<evidence type="ECO:0000313" key="3">
    <source>
        <dbReference type="Proteomes" id="UP001213664"/>
    </source>
</evidence>
<proteinExistence type="predicted"/>
<name>A0AAJ5X1R5_9CAUL</name>